<name>A0ABU5SDL6_9BACT</name>
<dbReference type="Proteomes" id="UP001302222">
    <property type="component" value="Unassembled WGS sequence"/>
</dbReference>
<organism evidence="1 2">
    <name type="scientific">Arcicella lustrica</name>
    <dbReference type="NCBI Taxonomy" id="2984196"/>
    <lineage>
        <taxon>Bacteria</taxon>
        <taxon>Pseudomonadati</taxon>
        <taxon>Bacteroidota</taxon>
        <taxon>Cytophagia</taxon>
        <taxon>Cytophagales</taxon>
        <taxon>Flectobacillaceae</taxon>
        <taxon>Arcicella</taxon>
    </lineage>
</organism>
<dbReference type="EMBL" id="JAYGIM010000001">
    <property type="protein sequence ID" value="MEA5425362.1"/>
    <property type="molecule type" value="Genomic_DNA"/>
</dbReference>
<protein>
    <submittedName>
        <fullName evidence="1">Uncharacterized protein</fullName>
    </submittedName>
</protein>
<sequence>MPVFERIDKLTNSIENVKTGESFKTDVVLAKASEIVKSDWQFDWKKIIKNPDVQIYKLITTENPKVVHGLISIEDKKDHIFVHHIENAKFNKGKQKVYQGVAGNLFAFACKLSFEMNYDGYISFQSKTKLFEHYKLTLGAERFGSGLLMAIDTKNSKILVNQYFPQ</sequence>
<dbReference type="RefSeq" id="WP_323255491.1">
    <property type="nucleotide sequence ID" value="NZ_JAYGIM010000001.1"/>
</dbReference>
<accession>A0ABU5SDL6</accession>
<proteinExistence type="predicted"/>
<evidence type="ECO:0000313" key="2">
    <source>
        <dbReference type="Proteomes" id="UP001302222"/>
    </source>
</evidence>
<evidence type="ECO:0000313" key="1">
    <source>
        <dbReference type="EMBL" id="MEA5425362.1"/>
    </source>
</evidence>
<gene>
    <name evidence="1" type="ORF">VB798_02180</name>
</gene>
<reference evidence="1 2" key="1">
    <citation type="submission" date="2023-12" db="EMBL/GenBank/DDBJ databases">
        <title>Novel species of the genus Arcicella isolated from rivers.</title>
        <authorList>
            <person name="Lu H."/>
        </authorList>
    </citation>
    <scope>NUCLEOTIDE SEQUENCE [LARGE SCALE GENOMIC DNA]</scope>
    <source>
        <strain evidence="1 2">DC25W</strain>
    </source>
</reference>
<comment type="caution">
    <text evidence="1">The sequence shown here is derived from an EMBL/GenBank/DDBJ whole genome shotgun (WGS) entry which is preliminary data.</text>
</comment>
<keyword evidence="2" id="KW-1185">Reference proteome</keyword>